<keyword evidence="5 6" id="KW-0067">ATP-binding</keyword>
<dbReference type="InterPro" id="IPR017892">
    <property type="entry name" value="Pkinase_C"/>
</dbReference>
<keyword evidence="2" id="KW-0808">Transferase</keyword>
<evidence type="ECO:0000256" key="2">
    <source>
        <dbReference type="ARBA" id="ARBA00022679"/>
    </source>
</evidence>
<keyword evidence="8" id="KW-1185">Reference proteome</keyword>
<evidence type="ECO:0000256" key="1">
    <source>
        <dbReference type="ARBA" id="ARBA00022527"/>
    </source>
</evidence>
<keyword evidence="1" id="KW-0723">Serine/threonine-protein kinase</keyword>
<organism evidence="8 9">
    <name type="scientific">Angiostrongylus cantonensis</name>
    <name type="common">Rat lungworm</name>
    <dbReference type="NCBI Taxonomy" id="6313"/>
    <lineage>
        <taxon>Eukaryota</taxon>
        <taxon>Metazoa</taxon>
        <taxon>Ecdysozoa</taxon>
        <taxon>Nematoda</taxon>
        <taxon>Chromadorea</taxon>
        <taxon>Rhabditida</taxon>
        <taxon>Rhabditina</taxon>
        <taxon>Rhabditomorpha</taxon>
        <taxon>Strongyloidea</taxon>
        <taxon>Metastrongylidae</taxon>
        <taxon>Angiostrongylus</taxon>
    </lineage>
</organism>
<keyword evidence="3 6" id="KW-0547">Nucleotide-binding</keyword>
<dbReference type="InterPro" id="IPR011009">
    <property type="entry name" value="Kinase-like_dom_sf"/>
</dbReference>
<dbReference type="PROSITE" id="PS50011">
    <property type="entry name" value="PROTEIN_KINASE_DOM"/>
    <property type="match status" value="1"/>
</dbReference>
<dbReference type="InterPro" id="IPR000719">
    <property type="entry name" value="Prot_kinase_dom"/>
</dbReference>
<name>A0A0K0CZB9_ANGCA</name>
<evidence type="ECO:0000256" key="6">
    <source>
        <dbReference type="PROSITE-ProRule" id="PRU10141"/>
    </source>
</evidence>
<protein>
    <submittedName>
        <fullName evidence="9">Protein kinase domain-containing protein</fullName>
    </submittedName>
</protein>
<evidence type="ECO:0000256" key="4">
    <source>
        <dbReference type="ARBA" id="ARBA00022777"/>
    </source>
</evidence>
<feature type="domain" description="Protein kinase" evidence="7">
    <location>
        <begin position="1"/>
        <end position="118"/>
    </location>
</feature>
<dbReference type="PROSITE" id="PS00107">
    <property type="entry name" value="PROTEIN_KINASE_ATP"/>
    <property type="match status" value="1"/>
</dbReference>
<dbReference type="SUPFAM" id="SSF56112">
    <property type="entry name" value="Protein kinase-like (PK-like)"/>
    <property type="match status" value="1"/>
</dbReference>
<dbReference type="Pfam" id="PF00433">
    <property type="entry name" value="Pkinase_C"/>
    <property type="match status" value="1"/>
</dbReference>
<evidence type="ECO:0000256" key="3">
    <source>
        <dbReference type="ARBA" id="ARBA00022741"/>
    </source>
</evidence>
<reference evidence="9" key="2">
    <citation type="submission" date="2017-02" db="UniProtKB">
        <authorList>
            <consortium name="WormBaseParasite"/>
        </authorList>
    </citation>
    <scope>IDENTIFICATION</scope>
</reference>
<dbReference type="Gene3D" id="3.30.200.20">
    <property type="entry name" value="Phosphorylase Kinase, domain 1"/>
    <property type="match status" value="1"/>
</dbReference>
<reference evidence="8" key="1">
    <citation type="submission" date="2012-09" db="EMBL/GenBank/DDBJ databases">
        <authorList>
            <person name="Martin A.A."/>
        </authorList>
    </citation>
    <scope>NUCLEOTIDE SEQUENCE</scope>
</reference>
<evidence type="ECO:0000256" key="5">
    <source>
        <dbReference type="ARBA" id="ARBA00022840"/>
    </source>
</evidence>
<dbReference type="InterPro" id="IPR017441">
    <property type="entry name" value="Protein_kinase_ATP_BS"/>
</dbReference>
<dbReference type="GO" id="GO:0005524">
    <property type="term" value="F:ATP binding"/>
    <property type="evidence" value="ECO:0007669"/>
    <property type="project" value="UniProtKB-UniRule"/>
</dbReference>
<dbReference type="WBParaSite" id="ACAC_0000305901-mRNA-1">
    <property type="protein sequence ID" value="ACAC_0000305901-mRNA-1"/>
    <property type="gene ID" value="ACAC_0000305901"/>
</dbReference>
<dbReference type="STRING" id="6313.A0A0K0CZB9"/>
<dbReference type="PANTHER" id="PTHR24351">
    <property type="entry name" value="RIBOSOMAL PROTEIN S6 KINASE"/>
    <property type="match status" value="1"/>
</dbReference>
<dbReference type="Gene3D" id="1.10.510.10">
    <property type="entry name" value="Transferase(Phosphotransferase) domain 1"/>
    <property type="match status" value="1"/>
</dbReference>
<accession>A0A0K0CZB9</accession>
<evidence type="ECO:0000313" key="8">
    <source>
        <dbReference type="Proteomes" id="UP000035642"/>
    </source>
</evidence>
<keyword evidence="4" id="KW-0418">Kinase</keyword>
<proteinExistence type="predicted"/>
<dbReference type="Proteomes" id="UP000035642">
    <property type="component" value="Unassembled WGS sequence"/>
</dbReference>
<feature type="binding site" evidence="6">
    <location>
        <position position="48"/>
    </location>
    <ligand>
        <name>ATP</name>
        <dbReference type="ChEBI" id="CHEBI:30616"/>
    </ligand>
</feature>
<dbReference type="GO" id="GO:0004674">
    <property type="term" value="F:protein serine/threonine kinase activity"/>
    <property type="evidence" value="ECO:0007669"/>
    <property type="project" value="UniProtKB-KW"/>
</dbReference>
<dbReference type="Pfam" id="PF00069">
    <property type="entry name" value="Pkinase"/>
    <property type="match status" value="1"/>
</dbReference>
<dbReference type="AlphaFoldDB" id="A0A0K0CZB9"/>
<sequence>MTTELPSEEKVSMENFALLRVLGKGAYGKVFLVRKIGGRDHGEIYAMKVLRKIRLDVQNFAKEFTNQQPLYSPAESPVNGNTLFRAEAANIMRQLVSAVGYLHAKRIVHRDLKPEVRL</sequence>
<evidence type="ECO:0000313" key="9">
    <source>
        <dbReference type="WBParaSite" id="ACAC_0000305901-mRNA-1"/>
    </source>
</evidence>
<evidence type="ECO:0000259" key="7">
    <source>
        <dbReference type="PROSITE" id="PS50011"/>
    </source>
</evidence>